<dbReference type="Proteomes" id="UP001501169">
    <property type="component" value="Unassembled WGS sequence"/>
</dbReference>
<accession>A0ABN1DF40</accession>
<keyword evidence="2" id="KW-1185">Reference proteome</keyword>
<evidence type="ECO:0000313" key="1">
    <source>
        <dbReference type="EMBL" id="GAA0541459.1"/>
    </source>
</evidence>
<sequence>MLTFKDETLTAEDAFWVMWYFLKEHYDLSGGAFDLSDILSASEPIGFLENGHINFANPEIGKMAPADSGMIEFWNDAIAKYRSDGLPEPKSFK</sequence>
<comment type="caution">
    <text evidence="1">The sequence shown here is derived from an EMBL/GenBank/DDBJ whole genome shotgun (WGS) entry which is preliminary data.</text>
</comment>
<protein>
    <submittedName>
        <fullName evidence="1">Uncharacterized protein</fullName>
    </submittedName>
</protein>
<proteinExistence type="predicted"/>
<reference evidence="1 2" key="1">
    <citation type="journal article" date="2019" name="Int. J. Syst. Evol. Microbiol.">
        <title>The Global Catalogue of Microorganisms (GCM) 10K type strain sequencing project: providing services to taxonomists for standard genome sequencing and annotation.</title>
        <authorList>
            <consortium name="The Broad Institute Genomics Platform"/>
            <consortium name="The Broad Institute Genome Sequencing Center for Infectious Disease"/>
            <person name="Wu L."/>
            <person name="Ma J."/>
        </authorList>
    </citation>
    <scope>NUCLEOTIDE SEQUENCE [LARGE SCALE GENOMIC DNA]</scope>
    <source>
        <strain evidence="1 2">JCM 14331</strain>
    </source>
</reference>
<dbReference type="EMBL" id="BAAAEO010000001">
    <property type="protein sequence ID" value="GAA0541459.1"/>
    <property type="molecule type" value="Genomic_DNA"/>
</dbReference>
<name>A0ABN1DF40_9GAMM</name>
<gene>
    <name evidence="1" type="ORF">GCM10009098_06330</name>
</gene>
<evidence type="ECO:0000313" key="2">
    <source>
        <dbReference type="Proteomes" id="UP001501169"/>
    </source>
</evidence>
<dbReference type="RefSeq" id="WP_226765514.1">
    <property type="nucleotide sequence ID" value="NZ_BAAAEO010000001.1"/>
</dbReference>
<organism evidence="1 2">
    <name type="scientific">Rheinheimera aquimaris</name>
    <dbReference type="NCBI Taxonomy" id="412437"/>
    <lineage>
        <taxon>Bacteria</taxon>
        <taxon>Pseudomonadati</taxon>
        <taxon>Pseudomonadota</taxon>
        <taxon>Gammaproteobacteria</taxon>
        <taxon>Chromatiales</taxon>
        <taxon>Chromatiaceae</taxon>
        <taxon>Rheinheimera</taxon>
    </lineage>
</organism>